<feature type="transmembrane region" description="Helical" evidence="1">
    <location>
        <begin position="182"/>
        <end position="204"/>
    </location>
</feature>
<dbReference type="PROSITE" id="PS50887">
    <property type="entry name" value="GGDEF"/>
    <property type="match status" value="1"/>
</dbReference>
<keyword evidence="4" id="KW-1185">Reference proteome</keyword>
<dbReference type="PANTHER" id="PTHR45138:SF9">
    <property type="entry name" value="DIGUANYLATE CYCLASE DGCM-RELATED"/>
    <property type="match status" value="1"/>
</dbReference>
<reference evidence="3 4" key="1">
    <citation type="submission" date="2016-10" db="EMBL/GenBank/DDBJ databases">
        <authorList>
            <person name="de Groot N.N."/>
        </authorList>
    </citation>
    <scope>NUCLEOTIDE SEQUENCE [LARGE SCALE GENOMIC DNA]</scope>
    <source>
        <strain evidence="3 4">DSM 14045</strain>
    </source>
</reference>
<dbReference type="InterPro" id="IPR050469">
    <property type="entry name" value="Diguanylate_Cyclase"/>
</dbReference>
<dbReference type="GO" id="GO:0052621">
    <property type="term" value="F:diguanylate cyclase activity"/>
    <property type="evidence" value="ECO:0007669"/>
    <property type="project" value="TreeGrafter"/>
</dbReference>
<protein>
    <submittedName>
        <fullName evidence="3">Diguanylate cyclase (GGDEF) domain-containing protein</fullName>
    </submittedName>
</protein>
<dbReference type="STRING" id="1122142.SAMN02910414_01118"/>
<proteinExistence type="predicted"/>
<dbReference type="Gene3D" id="3.30.70.270">
    <property type="match status" value="1"/>
</dbReference>
<evidence type="ECO:0000256" key="1">
    <source>
        <dbReference type="SAM" id="Phobius"/>
    </source>
</evidence>
<evidence type="ECO:0000259" key="2">
    <source>
        <dbReference type="PROSITE" id="PS50887"/>
    </source>
</evidence>
<accession>A0A1H3ICB9</accession>
<dbReference type="OrthoDB" id="9804955at2"/>
<dbReference type="SMART" id="SM00267">
    <property type="entry name" value="GGDEF"/>
    <property type="match status" value="1"/>
</dbReference>
<evidence type="ECO:0000313" key="4">
    <source>
        <dbReference type="Proteomes" id="UP000183918"/>
    </source>
</evidence>
<dbReference type="InterPro" id="IPR043128">
    <property type="entry name" value="Rev_trsase/Diguanyl_cyclase"/>
</dbReference>
<feature type="transmembrane region" description="Helical" evidence="1">
    <location>
        <begin position="6"/>
        <end position="26"/>
    </location>
</feature>
<feature type="transmembrane region" description="Helical" evidence="1">
    <location>
        <begin position="107"/>
        <end position="127"/>
    </location>
</feature>
<dbReference type="Proteomes" id="UP000183918">
    <property type="component" value="Unassembled WGS sequence"/>
</dbReference>
<keyword evidence="1" id="KW-0812">Transmembrane</keyword>
<feature type="transmembrane region" description="Helical" evidence="1">
    <location>
        <begin position="70"/>
        <end position="95"/>
    </location>
</feature>
<keyword evidence="1" id="KW-0472">Membrane</keyword>
<organism evidence="3 4">
    <name type="scientific">Lachnobacterium bovis DSM 14045</name>
    <dbReference type="NCBI Taxonomy" id="1122142"/>
    <lineage>
        <taxon>Bacteria</taxon>
        <taxon>Bacillati</taxon>
        <taxon>Bacillota</taxon>
        <taxon>Clostridia</taxon>
        <taxon>Lachnospirales</taxon>
        <taxon>Lachnospiraceae</taxon>
        <taxon>Lachnobacterium</taxon>
    </lineage>
</organism>
<dbReference type="InterPro" id="IPR029787">
    <property type="entry name" value="Nucleotide_cyclase"/>
</dbReference>
<dbReference type="InterPro" id="IPR000160">
    <property type="entry name" value="GGDEF_dom"/>
</dbReference>
<feature type="transmembrane region" description="Helical" evidence="1">
    <location>
        <begin position="139"/>
        <end position="161"/>
    </location>
</feature>
<evidence type="ECO:0000313" key="3">
    <source>
        <dbReference type="EMBL" id="SDY24738.1"/>
    </source>
</evidence>
<dbReference type="NCBIfam" id="TIGR00254">
    <property type="entry name" value="GGDEF"/>
    <property type="match status" value="1"/>
</dbReference>
<dbReference type="RefSeq" id="WP_074716912.1">
    <property type="nucleotide sequence ID" value="NZ_FNPG01000011.1"/>
</dbReference>
<name>A0A1H3ICB9_9FIRM</name>
<gene>
    <name evidence="3" type="ORF">SAMN02910414_01118</name>
</gene>
<feature type="domain" description="GGDEF" evidence="2">
    <location>
        <begin position="253"/>
        <end position="375"/>
    </location>
</feature>
<feature type="transmembrane region" description="Helical" evidence="1">
    <location>
        <begin position="38"/>
        <end position="58"/>
    </location>
</feature>
<dbReference type="CDD" id="cd01949">
    <property type="entry name" value="GGDEF"/>
    <property type="match status" value="1"/>
</dbReference>
<dbReference type="SUPFAM" id="SSF55073">
    <property type="entry name" value="Nucleotide cyclase"/>
    <property type="match status" value="1"/>
</dbReference>
<dbReference type="Pfam" id="PF00990">
    <property type="entry name" value="GGDEF"/>
    <property type="match status" value="1"/>
</dbReference>
<keyword evidence="1" id="KW-1133">Transmembrane helix</keyword>
<sequence>MMDIRLKTFIVLVIIICVMTLILIYSKIDNEIATKKEVVTFKGMIVTFIVYALVDFRLVFDDFYTFFPKLVVTIIMALGFSSMSFSCYFWFFYVSASAKIKAMSKRWWYYVTGIPLMFDLLFLYTPLCKFVYIVKSPPVFKPMLSVIMLMDYVYLIMATAISLYKKHKAKARLEKKKYGSQIIFILFFTLSGVLIGYLLGYPAIELVQMPVILKLYMDIQDYAIYADPMTGLSNRRRINEYLNEELLGCNQLNPIIIIMIDIDWFKNINDELGHDVGDQTLIAFSEALLKLTESSDAIAARWGGDEFVIAAKEKGIDIGFRKKLTDLLYEKKNEMVVIPRFSVGSYKCTSSNITVEQLLKKVDGNLYLDKKIQHS</sequence>
<dbReference type="AlphaFoldDB" id="A0A1H3ICB9"/>
<dbReference type="EMBL" id="FNPG01000011">
    <property type="protein sequence ID" value="SDY24738.1"/>
    <property type="molecule type" value="Genomic_DNA"/>
</dbReference>
<dbReference type="PANTHER" id="PTHR45138">
    <property type="entry name" value="REGULATORY COMPONENTS OF SENSORY TRANSDUCTION SYSTEM"/>
    <property type="match status" value="1"/>
</dbReference>